<dbReference type="EMBL" id="CYGV01000879">
    <property type="protein sequence ID" value="CUA69588.1"/>
    <property type="molecule type" value="Genomic_DNA"/>
</dbReference>
<organism evidence="2 3">
    <name type="scientific">Rhizoctonia solani</name>
    <dbReference type="NCBI Taxonomy" id="456999"/>
    <lineage>
        <taxon>Eukaryota</taxon>
        <taxon>Fungi</taxon>
        <taxon>Dikarya</taxon>
        <taxon>Basidiomycota</taxon>
        <taxon>Agaricomycotina</taxon>
        <taxon>Agaricomycetes</taxon>
        <taxon>Cantharellales</taxon>
        <taxon>Ceratobasidiaceae</taxon>
        <taxon>Rhizoctonia</taxon>
    </lineage>
</organism>
<keyword evidence="3" id="KW-1185">Reference proteome</keyword>
<dbReference type="Proteomes" id="UP000044841">
    <property type="component" value="Unassembled WGS sequence"/>
</dbReference>
<evidence type="ECO:0000256" key="1">
    <source>
        <dbReference type="SAM" id="Phobius"/>
    </source>
</evidence>
<name>A0A0K6FTW5_9AGAM</name>
<sequence>MGTELFYPRLYSHSQLVHALDWCNNDISLLWQVPQPIHPVNLIYHSGSGIIFEGNVEGNMSIQLWQDEVEELWNPSKNTLLKFRAPLLGDLAMHNITLKVLDASPDAELTVSQARVDGSSLADHFWASDRWAISSNDVQLSYTGFAQQASTTQSRLQTTSVSSKAGDTMSMQFNGSTFLIHGPCGPTNGLMKVTVDGHESTVNTSKPLVSDDCVLFQAWAESPSYMHQLTVENVDGAILGISRVEFFKIDLHRREASGRLDASLAMLVVAAIILGLTPVLSCIYLANSKQGKRLRRMFKEMFS</sequence>
<reference evidence="2 3" key="1">
    <citation type="submission" date="2015-07" db="EMBL/GenBank/DDBJ databases">
        <authorList>
            <person name="Noorani M."/>
        </authorList>
    </citation>
    <scope>NUCLEOTIDE SEQUENCE [LARGE SCALE GENOMIC DNA]</scope>
    <source>
        <strain evidence="2">BBA 69670</strain>
    </source>
</reference>
<accession>A0A0K6FTW5</accession>
<keyword evidence="1" id="KW-0812">Transmembrane</keyword>
<protein>
    <submittedName>
        <fullName evidence="2">Uncharacterized protein</fullName>
    </submittedName>
</protein>
<evidence type="ECO:0000313" key="2">
    <source>
        <dbReference type="EMBL" id="CUA69588.1"/>
    </source>
</evidence>
<evidence type="ECO:0000313" key="3">
    <source>
        <dbReference type="Proteomes" id="UP000044841"/>
    </source>
</evidence>
<keyword evidence="1" id="KW-0472">Membrane</keyword>
<dbReference type="AlphaFoldDB" id="A0A0K6FTW5"/>
<gene>
    <name evidence="2" type="ORF">RSOLAG22IIIB_08595</name>
</gene>
<proteinExistence type="predicted"/>
<dbReference type="Gene3D" id="2.60.120.260">
    <property type="entry name" value="Galactose-binding domain-like"/>
    <property type="match status" value="1"/>
</dbReference>
<feature type="transmembrane region" description="Helical" evidence="1">
    <location>
        <begin position="264"/>
        <end position="286"/>
    </location>
</feature>
<keyword evidence="1" id="KW-1133">Transmembrane helix</keyword>